<accession>A0A0H2X296</accession>
<organism evidence="1 2">
    <name type="scientific">Staphylococcus aureus (strain COL)</name>
    <dbReference type="NCBI Taxonomy" id="93062"/>
    <lineage>
        <taxon>Bacteria</taxon>
        <taxon>Bacillati</taxon>
        <taxon>Bacillota</taxon>
        <taxon>Bacilli</taxon>
        <taxon>Bacillales</taxon>
        <taxon>Staphylococcaceae</taxon>
        <taxon>Staphylococcus</taxon>
    </lineage>
</organism>
<dbReference type="Proteomes" id="UP000000530">
    <property type="component" value="Chromosome"/>
</dbReference>
<name>A0A0H2X296_STAAC</name>
<evidence type="ECO:0000313" key="1">
    <source>
        <dbReference type="EMBL" id="AAY21146.1"/>
    </source>
</evidence>
<dbReference type="KEGG" id="sac:SACOL0055"/>
<protein>
    <submittedName>
        <fullName evidence="1">Uncharacterized protein</fullName>
    </submittedName>
</protein>
<dbReference type="HOGENOM" id="CLU_3296763_0_0_9"/>
<reference evidence="1 2" key="1">
    <citation type="journal article" date="2005" name="J. Bacteriol.">
        <title>Insights on evolution of virulence and resistance from the complete genome analysis of an early methicillin-resistant Staphylococcus aureus strain and a biofilm-producing methicillin-resistant Staphylococcus epidermidis strain.</title>
        <authorList>
            <person name="Gill S.R."/>
            <person name="Fouts D.E."/>
            <person name="Archer G.L."/>
            <person name="Mongodin E.F."/>
            <person name="Deboy R.T."/>
            <person name="Ravel J."/>
            <person name="Paulsen I.T."/>
            <person name="Kolonay J.F."/>
            <person name="Brinkac L."/>
            <person name="Beanan M."/>
            <person name="Dodson R.J."/>
            <person name="Daugherty S.C."/>
            <person name="Madupu R."/>
            <person name="Angiuoli S.V."/>
            <person name="Durkin A.S."/>
            <person name="Haft D.H."/>
            <person name="Vamathevan J."/>
            <person name="Khouri H."/>
            <person name="Utterback T."/>
            <person name="Lee C."/>
            <person name="Dimitrov G."/>
            <person name="Jiang L."/>
            <person name="Qin H."/>
            <person name="Weidman J."/>
            <person name="Tran K."/>
            <person name="Kang K."/>
            <person name="Hance I.R."/>
            <person name="Nelson K.E."/>
            <person name="Fraser C.M."/>
        </authorList>
    </citation>
    <scope>NUCLEOTIDE SEQUENCE [LARGE SCALE GENOMIC DNA]</scope>
    <source>
        <strain evidence="1 2">COL</strain>
    </source>
</reference>
<sequence length="40" mass="4741">MEEGLKNIKTWINHNTIIDTDKFVNLLMNYDVIELSEDKC</sequence>
<gene>
    <name evidence="1" type="ordered locus">SACOL0055</name>
</gene>
<dbReference type="AlphaFoldDB" id="A0A0H2X296"/>
<dbReference type="EMBL" id="CP000046">
    <property type="protein sequence ID" value="AAY21146.1"/>
    <property type="molecule type" value="Genomic_DNA"/>
</dbReference>
<proteinExistence type="predicted"/>
<evidence type="ECO:0000313" key="2">
    <source>
        <dbReference type="Proteomes" id="UP000000530"/>
    </source>
</evidence>